<dbReference type="PANTHER" id="PTHR30296:SF0">
    <property type="entry name" value="LACTATE UTILIZATION PROTEIN A"/>
    <property type="match status" value="1"/>
</dbReference>
<dbReference type="GO" id="GO:0016491">
    <property type="term" value="F:oxidoreductase activity"/>
    <property type="evidence" value="ECO:0007669"/>
    <property type="project" value="UniProtKB-ARBA"/>
</dbReference>
<dbReference type="Pfam" id="PF02754">
    <property type="entry name" value="CCG"/>
    <property type="match status" value="2"/>
</dbReference>
<reference evidence="2 3" key="1">
    <citation type="submission" date="2019-08" db="EMBL/GenBank/DDBJ databases">
        <title>Pedobacter sp. nov., isolated from Han river, South Korea.</title>
        <authorList>
            <person name="Lee D.-H."/>
            <person name="Kim Y.-S."/>
            <person name="Hwang E.-M."/>
            <person name="Le Tran T.C."/>
            <person name="Cha C.-J."/>
        </authorList>
    </citation>
    <scope>NUCLEOTIDE SEQUENCE [LARGE SCALE GENOMIC DNA]</scope>
    <source>
        <strain evidence="2 3">CJ43</strain>
    </source>
</reference>
<dbReference type="RefSeq" id="WP_149073955.1">
    <property type="nucleotide sequence ID" value="NZ_CP043329.1"/>
</dbReference>
<dbReference type="InterPro" id="IPR004017">
    <property type="entry name" value="Cys_rich_dom"/>
</dbReference>
<evidence type="ECO:0000313" key="3">
    <source>
        <dbReference type="Proteomes" id="UP000323653"/>
    </source>
</evidence>
<dbReference type="KEGG" id="pej:FYC62_03640"/>
<dbReference type="EMBL" id="CP043329">
    <property type="protein sequence ID" value="QEK50863.1"/>
    <property type="molecule type" value="Genomic_DNA"/>
</dbReference>
<feature type="domain" description="Cysteine-rich" evidence="1">
    <location>
        <begin position="3"/>
        <end position="84"/>
    </location>
</feature>
<accession>A0A5C0VG63</accession>
<dbReference type="GO" id="GO:0005829">
    <property type="term" value="C:cytosol"/>
    <property type="evidence" value="ECO:0007669"/>
    <property type="project" value="TreeGrafter"/>
</dbReference>
<organism evidence="2 3">
    <name type="scientific">Pedobacter aquae</name>
    <dbReference type="NCBI Taxonomy" id="2605747"/>
    <lineage>
        <taxon>Bacteria</taxon>
        <taxon>Pseudomonadati</taxon>
        <taxon>Bacteroidota</taxon>
        <taxon>Sphingobacteriia</taxon>
        <taxon>Sphingobacteriales</taxon>
        <taxon>Sphingobacteriaceae</taxon>
        <taxon>Pedobacter</taxon>
    </lineage>
</organism>
<sequence>MNVELFIPCFVDQLYAETAHNTVKLLEKAGCKVIYNPEQTCCGQPAYNAGFWDEAKEVGSKFLNDFSEQNYIVSPSASCTGMVKNAYNNLFFNTAIHNKCRTIQSHIFELSDFLVNIAKRDYFGAELEAKVVYHDSCSALRECKIKEEPRLLLAKVHGLELVEMKDNETCCGFGGTFSVKFPDISSAMADQKVQNALETGAEYIVSTDASCLLQLQAYIDAHQLPIKTMHLADVLTTGWMEDASL</sequence>
<dbReference type="AlphaFoldDB" id="A0A5C0VG63"/>
<keyword evidence="3" id="KW-1185">Reference proteome</keyword>
<protein>
    <submittedName>
        <fullName evidence="2">(Fe-S)-binding protein</fullName>
    </submittedName>
</protein>
<proteinExistence type="predicted"/>
<gene>
    <name evidence="2" type="ORF">FYC62_03640</name>
</gene>
<dbReference type="PANTHER" id="PTHR30296">
    <property type="entry name" value="UNCHARACTERIZED PROTEIN YKGE"/>
    <property type="match status" value="1"/>
</dbReference>
<evidence type="ECO:0000313" key="2">
    <source>
        <dbReference type="EMBL" id="QEK50863.1"/>
    </source>
</evidence>
<name>A0A5C0VG63_9SPHI</name>
<evidence type="ECO:0000259" key="1">
    <source>
        <dbReference type="Pfam" id="PF02754"/>
    </source>
</evidence>
<feature type="domain" description="Cysteine-rich" evidence="1">
    <location>
        <begin position="131"/>
        <end position="216"/>
    </location>
</feature>
<dbReference type="Proteomes" id="UP000323653">
    <property type="component" value="Chromosome"/>
</dbReference>